<proteinExistence type="predicted"/>
<dbReference type="PANTHER" id="PTHR11803">
    <property type="entry name" value="2-IMINOBUTANOATE/2-IMINOPROPANOATE DEAMINASE RIDA"/>
    <property type="match status" value="1"/>
</dbReference>
<dbReference type="InterPro" id="IPR006175">
    <property type="entry name" value="YjgF/YER057c/UK114"/>
</dbReference>
<dbReference type="PANTHER" id="PTHR11803:SF48">
    <property type="entry name" value="2-AMINOMUCONATE DEAMINASE"/>
    <property type="match status" value="1"/>
</dbReference>
<dbReference type="Proteomes" id="UP000053732">
    <property type="component" value="Unassembled WGS sequence"/>
</dbReference>
<protein>
    <submittedName>
        <fullName evidence="1">Endoribonuclease L-PSP/chorismate mutase-like</fullName>
    </submittedName>
</protein>
<dbReference type="Pfam" id="PF01042">
    <property type="entry name" value="Ribonuc_L-PSP"/>
    <property type="match status" value="1"/>
</dbReference>
<dbReference type="InterPro" id="IPR035959">
    <property type="entry name" value="RutC-like_sf"/>
</dbReference>
<dbReference type="AlphaFoldDB" id="A0A0G4P117"/>
<dbReference type="GO" id="GO:0005829">
    <property type="term" value="C:cytosol"/>
    <property type="evidence" value="ECO:0007669"/>
    <property type="project" value="TreeGrafter"/>
</dbReference>
<dbReference type="STRING" id="1429867.A0A0G4P117"/>
<dbReference type="EMBL" id="HG793136">
    <property type="protein sequence ID" value="CRL20011.1"/>
    <property type="molecule type" value="Genomic_DNA"/>
</dbReference>
<organism evidence="1 2">
    <name type="scientific">Penicillium camemberti (strain FM 013)</name>
    <dbReference type="NCBI Taxonomy" id="1429867"/>
    <lineage>
        <taxon>Eukaryota</taxon>
        <taxon>Fungi</taxon>
        <taxon>Dikarya</taxon>
        <taxon>Ascomycota</taxon>
        <taxon>Pezizomycotina</taxon>
        <taxon>Eurotiomycetes</taxon>
        <taxon>Eurotiomycetidae</taxon>
        <taxon>Eurotiales</taxon>
        <taxon>Aspergillaceae</taxon>
        <taxon>Penicillium</taxon>
    </lineage>
</organism>
<dbReference type="GO" id="GO:0019239">
    <property type="term" value="F:deaminase activity"/>
    <property type="evidence" value="ECO:0007669"/>
    <property type="project" value="TreeGrafter"/>
</dbReference>
<dbReference type="GO" id="GO:0005739">
    <property type="term" value="C:mitochondrion"/>
    <property type="evidence" value="ECO:0007669"/>
    <property type="project" value="TreeGrafter"/>
</dbReference>
<evidence type="ECO:0000313" key="1">
    <source>
        <dbReference type="EMBL" id="CRL20011.1"/>
    </source>
</evidence>
<accession>A0A0G4P117</accession>
<dbReference type="Gene3D" id="3.30.1330.40">
    <property type="entry name" value="RutC-like"/>
    <property type="match status" value="1"/>
</dbReference>
<keyword evidence="2" id="KW-1185">Reference proteome</keyword>
<reference evidence="1 2" key="1">
    <citation type="journal article" date="2014" name="Nat. Commun.">
        <title>Multiple recent horizontal transfers of a large genomic region in cheese making fungi.</title>
        <authorList>
            <person name="Cheeseman K."/>
            <person name="Ropars J."/>
            <person name="Renault P."/>
            <person name="Dupont J."/>
            <person name="Gouzy J."/>
            <person name="Branca A."/>
            <person name="Abraham A.L."/>
            <person name="Ceppi M."/>
            <person name="Conseiller E."/>
            <person name="Debuchy R."/>
            <person name="Malagnac F."/>
            <person name="Goarin A."/>
            <person name="Silar P."/>
            <person name="Lacoste S."/>
            <person name="Sallet E."/>
            <person name="Bensimon A."/>
            <person name="Giraud T."/>
            <person name="Brygoo Y."/>
        </authorList>
    </citation>
    <scope>NUCLEOTIDE SEQUENCE [LARGE SCALE GENOMIC DNA]</scope>
    <source>
        <strain evidence="2">FM 013</strain>
    </source>
</reference>
<gene>
    <name evidence="1" type="ORF">PCAMFM013_S003g000803</name>
</gene>
<sequence length="152" mass="16267">MLTNGDSVIVPSGNPGLANYPHGRLAPATQVRTLYVSGTACRRPDGTFAGVKDNGDGAVSFDIREQTLATLHNIEATIKHASGDRSGLQSIIDVTVFLPNIHAHYVGMNAVWNEFYPDAERAPARTVIGVKELPSPKMIVEIKCIALVMVGN</sequence>
<dbReference type="SUPFAM" id="SSF55298">
    <property type="entry name" value="YjgF-like"/>
    <property type="match status" value="1"/>
</dbReference>
<dbReference type="CDD" id="cd00448">
    <property type="entry name" value="YjgF_YER057c_UK114_family"/>
    <property type="match status" value="1"/>
</dbReference>
<evidence type="ECO:0000313" key="2">
    <source>
        <dbReference type="Proteomes" id="UP000053732"/>
    </source>
</evidence>
<name>A0A0G4P117_PENC3</name>